<sequence length="135" mass="15811">MKKIAKIWFSIVLIIFIGFMAVVIQTFRPVRDVQPDDVMKIEGIVDDLQEGAGFDIVITLKNDHHHYYINRGLQYNIDLDQLRSNILNKKVTLFGIKRWTIFTRDSNMGHISKLMINNEVIFNEINNDTHEKTSY</sequence>
<feature type="transmembrane region" description="Helical" evidence="1">
    <location>
        <begin position="7"/>
        <end position="27"/>
    </location>
</feature>
<protein>
    <submittedName>
        <fullName evidence="2">Uncharacterized protein</fullName>
    </submittedName>
</protein>
<organism evidence="2 3">
    <name type="scientific">Aquimarina algiphila</name>
    <dbReference type="NCBI Taxonomy" id="2047982"/>
    <lineage>
        <taxon>Bacteria</taxon>
        <taxon>Pseudomonadati</taxon>
        <taxon>Bacteroidota</taxon>
        <taxon>Flavobacteriia</taxon>
        <taxon>Flavobacteriales</taxon>
        <taxon>Flavobacteriaceae</taxon>
        <taxon>Aquimarina</taxon>
    </lineage>
</organism>
<dbReference type="EMBL" id="VLNR01000009">
    <property type="protein sequence ID" value="TSE10043.1"/>
    <property type="molecule type" value="Genomic_DNA"/>
</dbReference>
<comment type="caution">
    <text evidence="2">The sequence shown here is derived from an EMBL/GenBank/DDBJ whole genome shotgun (WGS) entry which is preliminary data.</text>
</comment>
<dbReference type="RefSeq" id="WP_143915805.1">
    <property type="nucleotide sequence ID" value="NZ_CANLFO010000012.1"/>
</dbReference>
<keyword evidence="1" id="KW-0812">Transmembrane</keyword>
<evidence type="ECO:0000313" key="2">
    <source>
        <dbReference type="EMBL" id="TSE10043.1"/>
    </source>
</evidence>
<accession>A0A554VNT4</accession>
<dbReference type="OrthoDB" id="979995at2"/>
<name>A0A554VNT4_9FLAO</name>
<evidence type="ECO:0000256" key="1">
    <source>
        <dbReference type="SAM" id="Phobius"/>
    </source>
</evidence>
<dbReference type="Proteomes" id="UP000318833">
    <property type="component" value="Unassembled WGS sequence"/>
</dbReference>
<keyword evidence="3" id="KW-1185">Reference proteome</keyword>
<keyword evidence="1" id="KW-0472">Membrane</keyword>
<keyword evidence="1" id="KW-1133">Transmembrane helix</keyword>
<reference evidence="2 3" key="1">
    <citation type="submission" date="2019-07" db="EMBL/GenBank/DDBJ databases">
        <title>The draft genome sequence of Aquimarina algiphila M91.</title>
        <authorList>
            <person name="Meng X."/>
        </authorList>
    </citation>
    <scope>NUCLEOTIDE SEQUENCE [LARGE SCALE GENOMIC DNA]</scope>
    <source>
        <strain evidence="2 3">M91</strain>
    </source>
</reference>
<proteinExistence type="predicted"/>
<gene>
    <name evidence="2" type="ORF">FOF46_05820</name>
</gene>
<evidence type="ECO:0000313" key="3">
    <source>
        <dbReference type="Proteomes" id="UP000318833"/>
    </source>
</evidence>
<dbReference type="AlphaFoldDB" id="A0A554VNT4"/>